<feature type="compositionally biased region" description="Basic and acidic residues" evidence="1">
    <location>
        <begin position="731"/>
        <end position="741"/>
    </location>
</feature>
<evidence type="ECO:0000256" key="1">
    <source>
        <dbReference type="SAM" id="MobiDB-lite"/>
    </source>
</evidence>
<evidence type="ECO:0000313" key="4">
    <source>
        <dbReference type="Proteomes" id="UP000094444"/>
    </source>
</evidence>
<reference evidence="3" key="1">
    <citation type="submission" date="2017-09" db="EMBL/GenBank/DDBJ databases">
        <title>Polyketide synthases of a Diaporthe helianthi virulent isolate.</title>
        <authorList>
            <person name="Baroncelli R."/>
        </authorList>
    </citation>
    <scope>NUCLEOTIDE SEQUENCE [LARGE SCALE GENOMIC DNA]</scope>
    <source>
        <strain evidence="3">7/96</strain>
    </source>
</reference>
<feature type="region of interest" description="Disordered" evidence="1">
    <location>
        <begin position="245"/>
        <end position="272"/>
    </location>
</feature>
<feature type="compositionally biased region" description="Polar residues" evidence="1">
    <location>
        <begin position="607"/>
        <end position="619"/>
    </location>
</feature>
<dbReference type="InParanoid" id="A0A2P5HLH5"/>
<feature type="compositionally biased region" description="Low complexity" evidence="1">
    <location>
        <begin position="555"/>
        <end position="567"/>
    </location>
</feature>
<feature type="region of interest" description="Disordered" evidence="1">
    <location>
        <begin position="438"/>
        <end position="832"/>
    </location>
</feature>
<dbReference type="PANTHER" id="PTHR24216">
    <property type="entry name" value="PAXILLIN-RELATED"/>
    <property type="match status" value="1"/>
</dbReference>
<feature type="compositionally biased region" description="Basic and acidic residues" evidence="1">
    <location>
        <begin position="245"/>
        <end position="256"/>
    </location>
</feature>
<organism evidence="3 4">
    <name type="scientific">Diaporthe helianthi</name>
    <dbReference type="NCBI Taxonomy" id="158607"/>
    <lineage>
        <taxon>Eukaryota</taxon>
        <taxon>Fungi</taxon>
        <taxon>Dikarya</taxon>
        <taxon>Ascomycota</taxon>
        <taxon>Pezizomycotina</taxon>
        <taxon>Sordariomycetes</taxon>
        <taxon>Sordariomycetidae</taxon>
        <taxon>Diaporthales</taxon>
        <taxon>Diaporthaceae</taxon>
        <taxon>Diaporthe</taxon>
    </lineage>
</organism>
<name>A0A2P5HLH5_DIAHE</name>
<accession>A0A2P5HLH5</accession>
<proteinExistence type="predicted"/>
<keyword evidence="4" id="KW-1185">Reference proteome</keyword>
<dbReference type="Proteomes" id="UP000094444">
    <property type="component" value="Unassembled WGS sequence"/>
</dbReference>
<feature type="compositionally biased region" description="Low complexity" evidence="1">
    <location>
        <begin position="663"/>
        <end position="684"/>
    </location>
</feature>
<feature type="domain" description="HAUS augmin-like complex subunit 6 N-terminal" evidence="2">
    <location>
        <begin position="52"/>
        <end position="284"/>
    </location>
</feature>
<comment type="caution">
    <text evidence="3">The sequence shown here is derived from an EMBL/GenBank/DDBJ whole genome shotgun (WGS) entry which is preliminary data.</text>
</comment>
<gene>
    <name evidence="3" type="ORF">DHEL01_v210490</name>
</gene>
<dbReference type="InterPro" id="IPR028163">
    <property type="entry name" value="HAUS_6_N"/>
</dbReference>
<feature type="compositionally biased region" description="Polar residues" evidence="1">
    <location>
        <begin position="1"/>
        <end position="12"/>
    </location>
</feature>
<sequence length="832" mass="92556">MAAVQNNLLSRTRSARVAAPKSTRNLTSTNETAAPPKHHAAVAPSPSNVSLFLTNLHLLDLDLLPDWPGINTLTFTNKDATQGQKKRVQCVEWALYQLFALWDPEEARNKLQPFFPPLEQAQPVNLRAALLRCLEQTKKNGILGRDIVLRKTMLEECRGERLEEVLAVFSSAVLKKVATEQQLNSKAPTSLAQTLALENRGYTGEMTDLSSLIIAHKVSLRNKLDRKGAYRAQYNHFAQVLDSKERDLTRRRDDSTAKAQQSRIPRLSDASKQEIRRAVRTNWTGNEQWMEALLYGDTRSQRDGVLSAPFDRVWRRVRTNRLGELQDTSGGLLEQLDNRVRAQQSRLDKWQSFRDDMFRDVVDHQPQQRAAGRVGPKKGVDLGFGVHEGLHLGTTSPRKLTTGKKAELIPEYRMLVDGLAAELSRTQGEGLTKFGFRKGREQPLKASVQSRSSEKPAEETVSELSELEEELAKTSLPFRSKPPASSSRHPGDEMDLDMNSRPPKKAPRARLPQPLKTMQAFRPKTVPTEISPIEPSTSQIPSPRQSPTMEPKNASRSPIRPSRLSPSQSPPRSPTRRGGSPDITQSPEEIPPSPTQQQADQILASMNAASPSPIKQQQQRPRHTLSLAERTRLSMARGSSVDLDNEDEVALASPSRPRRRNTSSRSPTKNNSSSSTKNNSKPGTPTTPVPKGPQPQQQEADADAEAEQEEDDIVARTRKSMANFQATQQRVRQEKERSARREARKKSMSNKSGEIARQPYFPKAGVDRLDEEDAGGEGEGDSTAMLEELIAREAEMGKEGVDYDSVFRSRPRIKASPPGTPGGHRIGGGLFE</sequence>
<evidence type="ECO:0000259" key="2">
    <source>
        <dbReference type="Pfam" id="PF14661"/>
    </source>
</evidence>
<dbReference type="EMBL" id="MAVT02001371">
    <property type="protein sequence ID" value="POS71115.1"/>
    <property type="molecule type" value="Genomic_DNA"/>
</dbReference>
<feature type="compositionally biased region" description="Polar residues" evidence="1">
    <location>
        <begin position="720"/>
        <end position="730"/>
    </location>
</feature>
<feature type="compositionally biased region" description="Polar residues" evidence="1">
    <location>
        <begin position="534"/>
        <end position="548"/>
    </location>
</feature>
<feature type="compositionally biased region" description="Basic and acidic residues" evidence="1">
    <location>
        <begin position="789"/>
        <end position="807"/>
    </location>
</feature>
<feature type="region of interest" description="Disordered" evidence="1">
    <location>
        <begin position="1"/>
        <end position="42"/>
    </location>
</feature>
<dbReference type="PANTHER" id="PTHR24216:SF65">
    <property type="entry name" value="PAXILLIN-LIKE PROTEIN 1"/>
    <property type="match status" value="1"/>
</dbReference>
<evidence type="ECO:0000313" key="3">
    <source>
        <dbReference type="EMBL" id="POS71115.1"/>
    </source>
</evidence>
<dbReference type="Pfam" id="PF14661">
    <property type="entry name" value="HAUS6_N"/>
    <property type="match status" value="1"/>
</dbReference>
<feature type="compositionally biased region" description="Acidic residues" evidence="1">
    <location>
        <begin position="700"/>
        <end position="712"/>
    </location>
</feature>
<dbReference type="STRING" id="158607.A0A2P5HLH5"/>
<feature type="compositionally biased region" description="Gly residues" evidence="1">
    <location>
        <begin position="821"/>
        <end position="832"/>
    </location>
</feature>
<dbReference type="OrthoDB" id="5575722at2759"/>
<protein>
    <recommendedName>
        <fullName evidence="2">HAUS augmin-like complex subunit 6 N-terminal domain-containing protein</fullName>
    </recommendedName>
</protein>
<feature type="compositionally biased region" description="Polar residues" evidence="1">
    <location>
        <begin position="22"/>
        <end position="32"/>
    </location>
</feature>
<feature type="compositionally biased region" description="Acidic residues" evidence="1">
    <location>
        <begin position="769"/>
        <end position="780"/>
    </location>
</feature>
<dbReference type="AlphaFoldDB" id="A0A2P5HLH5"/>